<proteinExistence type="predicted"/>
<evidence type="ECO:0000313" key="4">
    <source>
        <dbReference type="EMBL" id="KAJ8299835.1"/>
    </source>
</evidence>
<accession>A0ABQ9E8K5</accession>
<feature type="compositionally biased region" description="Low complexity" evidence="2">
    <location>
        <begin position="1263"/>
        <end position="1272"/>
    </location>
</feature>
<evidence type="ECO:0000313" key="5">
    <source>
        <dbReference type="Proteomes" id="UP001217089"/>
    </source>
</evidence>
<protein>
    <recommendedName>
        <fullName evidence="3">C2H2-type domain-containing protein</fullName>
    </recommendedName>
</protein>
<dbReference type="PROSITE" id="PS50157">
    <property type="entry name" value="ZINC_FINGER_C2H2_2"/>
    <property type="match status" value="1"/>
</dbReference>
<feature type="compositionally biased region" description="Basic and acidic residues" evidence="2">
    <location>
        <begin position="650"/>
        <end position="668"/>
    </location>
</feature>
<feature type="compositionally biased region" description="Polar residues" evidence="2">
    <location>
        <begin position="866"/>
        <end position="888"/>
    </location>
</feature>
<feature type="compositionally biased region" description="Basic and acidic residues" evidence="2">
    <location>
        <begin position="1377"/>
        <end position="1386"/>
    </location>
</feature>
<organism evidence="4 5">
    <name type="scientific">Tegillarca granosa</name>
    <name type="common">Malaysian cockle</name>
    <name type="synonym">Anadara granosa</name>
    <dbReference type="NCBI Taxonomy" id="220873"/>
    <lineage>
        <taxon>Eukaryota</taxon>
        <taxon>Metazoa</taxon>
        <taxon>Spiralia</taxon>
        <taxon>Lophotrochozoa</taxon>
        <taxon>Mollusca</taxon>
        <taxon>Bivalvia</taxon>
        <taxon>Autobranchia</taxon>
        <taxon>Pteriomorphia</taxon>
        <taxon>Arcoida</taxon>
        <taxon>Arcoidea</taxon>
        <taxon>Arcidae</taxon>
        <taxon>Tegillarca</taxon>
    </lineage>
</organism>
<dbReference type="Proteomes" id="UP001217089">
    <property type="component" value="Unassembled WGS sequence"/>
</dbReference>
<feature type="compositionally biased region" description="Low complexity" evidence="2">
    <location>
        <begin position="794"/>
        <end position="805"/>
    </location>
</feature>
<feature type="region of interest" description="Disordered" evidence="2">
    <location>
        <begin position="790"/>
        <end position="923"/>
    </location>
</feature>
<feature type="compositionally biased region" description="Basic and acidic residues" evidence="2">
    <location>
        <begin position="1168"/>
        <end position="1193"/>
    </location>
</feature>
<keyword evidence="1" id="KW-0862">Zinc</keyword>
<feature type="compositionally biased region" description="Basic and acidic residues" evidence="2">
    <location>
        <begin position="38"/>
        <end position="53"/>
    </location>
</feature>
<evidence type="ECO:0000256" key="1">
    <source>
        <dbReference type="PROSITE-ProRule" id="PRU00042"/>
    </source>
</evidence>
<feature type="compositionally biased region" description="Basic and acidic residues" evidence="2">
    <location>
        <begin position="992"/>
        <end position="1010"/>
    </location>
</feature>
<feature type="compositionally biased region" description="Low complexity" evidence="2">
    <location>
        <begin position="63"/>
        <end position="74"/>
    </location>
</feature>
<reference evidence="4 5" key="1">
    <citation type="submission" date="2022-12" db="EMBL/GenBank/DDBJ databases">
        <title>Chromosome-level genome of Tegillarca granosa.</title>
        <authorList>
            <person name="Kim J."/>
        </authorList>
    </citation>
    <scope>NUCLEOTIDE SEQUENCE [LARGE SCALE GENOMIC DNA]</scope>
    <source>
        <strain evidence="4">Teg-2019</strain>
        <tissue evidence="4">Adductor muscle</tissue>
    </source>
</reference>
<sequence>MSGTEHQATVDKGLKMKIKRTKNVGPSSGNSGVSGNKNDNKHEVIKSSSDKSSHLSSADFHVSNANGTSSSSATDKTKSSLMNSDKDKSPKVKGVHRKDKMKEKVGKGAGEPATSSSSLFSVSTSLDAAFSQVSLEPKHGEVANSNKKDNPLPDPYEFNAKEEDGFGLPVKKMKVEKIEPSAPVSSSTISQTVCVGTDMCSVGVATEPECLGPCEPGTSVNLEGIVWHETENGMLVVNVTWRGKTYVGTLLDATKHDWAPPRLNCDSPVSDFETRTPKGRAKRGRGATATPVNERDMRKLRKGRRGSNTFQAPPSPAKSDISTGSGIKRKSRPPDIDLSVNDNGRSSKRSRSCSRGTPGTESPVLGLIECPEPNCNKKYKHMNGLRYHQSHAHQGAGLGGEEIDDELRDNEDSILDELDSTTVDSCDIGNNAAKEAEISDMDGEKKMEEEEESNVDNNSEDLNKSVRSNSPVKVTPVIGQKKDAFVTNSNTIGTNSASKSLNVSGHVFQVVSHHSTTASVTAPIQTQTMSSTTLPVTISQQVPITATVVASCSVQITMPITVTAMSTISQSSESKSDKSGDKTRSQKPGNRPIMSSNMIALSSSVSVTQSNVAPVTTPSSNVSQLKPIQPKPASMKTDSKNTSSPFAGLKELKRKEMKEKKRQKEKEMMSGSSNSATTSLPKTGTPKQEIPKEQSSVIKVTPIAPKPMDSNTNRLDINIRKTDIDKPASNVGMTAVVQPLNKGIDLSTQRQVEPPSVLKVSSPLSITATDTCKTNINDDVQSPAYSDISDANEAASPAAPQSDSPQKIKDNAQLSNKNKDISNSTTDQNSKESNPVSQFGMYGPYYGQQPYMLSSLSPSAQGSPSINSPKMPTSAKDQNSEQAKLQNSDLKLKRESSKDDKRDDMDNKQDPSRSLTEQEYQHMQHQKWVQQQMYALQSLPPHAQYEYFAAYGPYLDPAYHMHLMSTNLQYRQHFEKVMEEQKRMQPPPSDGGARKEIDGVPNRPVDRQSEHLSSSTISATTTSSESLSNVVSDDSQGKASTYLDISYSSRDGRESEKKRHSVDSMVDRDPNKDRGIREKQNENHQILKENIDLKAQMDQCRPYEQNFDPFRMSASRDKTSEEQARRLQMYQQQKMIEQQKREEQKKLDGSKVDHRPADLSGKPSTSVDKSRDHSGDGSRLEPSKKDLENKNKDAPINVNNIKTEPIDPKSGSSSDKARNPSSERGRSVETPDRARSIENPSTERVRGLNETPKSKPGLVNKASSPTPSMSASVSPYLQYPSYQYMQSPPYGQMPYEPGHPMYHGINPALNPAIMYPGAYLHPSQLGYRVGSAVEVDEKEKLAGSSSKKLMMDDEKSKLSSSANSPIHGSHYYGNGHKIHELQEKRLSSPHRSSPVPSKGGDSQTPTPTSLPSKVAEKNREFSSSPPTQRHVHTHHHTHVLETAYPVYPLSTMFPGTPQQTTSPSLQHPTFPPAK</sequence>
<gene>
    <name evidence="4" type="ORF">KUTeg_022582</name>
</gene>
<feature type="region of interest" description="Disordered" evidence="2">
    <location>
        <begin position="612"/>
        <end position="694"/>
    </location>
</feature>
<feature type="compositionally biased region" description="Low complexity" evidence="2">
    <location>
        <begin position="840"/>
        <end position="865"/>
    </location>
</feature>
<feature type="compositionally biased region" description="Polar residues" evidence="2">
    <location>
        <begin position="1456"/>
        <end position="1467"/>
    </location>
</feature>
<evidence type="ECO:0000259" key="3">
    <source>
        <dbReference type="PROSITE" id="PS50157"/>
    </source>
</evidence>
<feature type="compositionally biased region" description="Basic and acidic residues" evidence="2">
    <location>
        <begin position="574"/>
        <end position="584"/>
    </location>
</feature>
<keyword evidence="5" id="KW-1185">Reference proteome</keyword>
<dbReference type="InterPro" id="IPR040010">
    <property type="entry name" value="ZN608/ZN609"/>
</dbReference>
<feature type="domain" description="C2H2-type" evidence="3">
    <location>
        <begin position="368"/>
        <end position="398"/>
    </location>
</feature>
<dbReference type="PROSITE" id="PS00028">
    <property type="entry name" value="ZINC_FINGER_C2H2_1"/>
    <property type="match status" value="1"/>
</dbReference>
<feature type="compositionally biased region" description="Polar residues" evidence="2">
    <location>
        <begin position="812"/>
        <end position="837"/>
    </location>
</feature>
<feature type="compositionally biased region" description="Basic and acidic residues" evidence="2">
    <location>
        <begin position="1050"/>
        <end position="1092"/>
    </location>
</feature>
<keyword evidence="1" id="KW-0479">Metal-binding</keyword>
<feature type="region of interest" description="Disordered" evidence="2">
    <location>
        <begin position="1451"/>
        <end position="1474"/>
    </location>
</feature>
<dbReference type="PANTHER" id="PTHR21564">
    <property type="entry name" value="BRAKELESS PROTEIN"/>
    <property type="match status" value="1"/>
</dbReference>
<feature type="compositionally biased region" description="Polar residues" evidence="2">
    <location>
        <begin position="1389"/>
        <end position="1411"/>
    </location>
</feature>
<feature type="compositionally biased region" description="Polar residues" evidence="2">
    <location>
        <begin position="1029"/>
        <end position="1039"/>
    </location>
</feature>
<feature type="region of interest" description="Disordered" evidence="2">
    <location>
        <begin position="566"/>
        <end position="595"/>
    </location>
</feature>
<feature type="compositionally biased region" description="Basic and acidic residues" evidence="2">
    <location>
        <begin position="890"/>
        <end position="911"/>
    </location>
</feature>
<feature type="region of interest" description="Disordered" evidence="2">
    <location>
        <begin position="1340"/>
        <end position="1435"/>
    </location>
</feature>
<feature type="compositionally biased region" description="Basic and acidic residues" evidence="2">
    <location>
        <begin position="1215"/>
        <end position="1247"/>
    </location>
</feature>
<comment type="caution">
    <text evidence="4">The sequence shown here is derived from an EMBL/GenBank/DDBJ whole genome shotgun (WGS) entry which is preliminary data.</text>
</comment>
<feature type="compositionally biased region" description="Polar residues" evidence="2">
    <location>
        <begin position="670"/>
        <end position="686"/>
    </location>
</feature>
<keyword evidence="1" id="KW-0863">Zinc-finger</keyword>
<feature type="compositionally biased region" description="Basic and acidic residues" evidence="2">
    <location>
        <begin position="1114"/>
        <end position="1125"/>
    </location>
</feature>
<feature type="region of interest" description="Disordered" evidence="2">
    <location>
        <begin position="978"/>
        <end position="1272"/>
    </location>
</feature>
<feature type="region of interest" description="Disordered" evidence="2">
    <location>
        <begin position="422"/>
        <end position="468"/>
    </location>
</feature>
<feature type="region of interest" description="Disordered" evidence="2">
    <location>
        <begin position="1"/>
        <end position="118"/>
    </location>
</feature>
<feature type="region of interest" description="Disordered" evidence="2">
    <location>
        <begin position="257"/>
        <end position="366"/>
    </location>
</feature>
<name>A0ABQ9E8K5_TEGGR</name>
<feature type="compositionally biased region" description="Basic and acidic residues" evidence="2">
    <location>
        <begin position="434"/>
        <end position="448"/>
    </location>
</feature>
<feature type="compositionally biased region" description="Polar residues" evidence="2">
    <location>
        <begin position="612"/>
        <end position="626"/>
    </location>
</feature>
<feature type="compositionally biased region" description="Low complexity" evidence="2">
    <location>
        <begin position="23"/>
        <end position="37"/>
    </location>
</feature>
<dbReference type="InterPro" id="IPR013087">
    <property type="entry name" value="Znf_C2H2_type"/>
</dbReference>
<dbReference type="EMBL" id="JARBDR010000920">
    <property type="protein sequence ID" value="KAJ8299835.1"/>
    <property type="molecule type" value="Genomic_DNA"/>
</dbReference>
<feature type="compositionally biased region" description="Low complexity" evidence="2">
    <location>
        <begin position="1013"/>
        <end position="1028"/>
    </location>
</feature>
<feature type="compositionally biased region" description="Basic and acidic residues" evidence="2">
    <location>
        <begin position="1137"/>
        <end position="1157"/>
    </location>
</feature>
<evidence type="ECO:0000256" key="2">
    <source>
        <dbReference type="SAM" id="MobiDB-lite"/>
    </source>
</evidence>
<dbReference type="PANTHER" id="PTHR21564:SF5">
    <property type="entry name" value="SCRIBBLER, ISOFORM J"/>
    <property type="match status" value="1"/>
</dbReference>